<dbReference type="Proteomes" id="UP000623129">
    <property type="component" value="Unassembled WGS sequence"/>
</dbReference>
<dbReference type="EMBL" id="SWLB01000015">
    <property type="protein sequence ID" value="KAF3328959.1"/>
    <property type="molecule type" value="Genomic_DNA"/>
</dbReference>
<keyword evidence="1" id="KW-1133">Transmembrane helix</keyword>
<keyword evidence="3" id="KW-1185">Reference proteome</keyword>
<organism evidence="2 3">
    <name type="scientific">Carex littledalei</name>
    <dbReference type="NCBI Taxonomy" id="544730"/>
    <lineage>
        <taxon>Eukaryota</taxon>
        <taxon>Viridiplantae</taxon>
        <taxon>Streptophyta</taxon>
        <taxon>Embryophyta</taxon>
        <taxon>Tracheophyta</taxon>
        <taxon>Spermatophyta</taxon>
        <taxon>Magnoliopsida</taxon>
        <taxon>Liliopsida</taxon>
        <taxon>Poales</taxon>
        <taxon>Cyperaceae</taxon>
        <taxon>Cyperoideae</taxon>
        <taxon>Cariceae</taxon>
        <taxon>Carex</taxon>
        <taxon>Carex subgen. Euthyceras</taxon>
    </lineage>
</organism>
<gene>
    <name evidence="2" type="ORF">FCM35_KLT06037</name>
</gene>
<dbReference type="AlphaFoldDB" id="A0A833QT53"/>
<evidence type="ECO:0000313" key="2">
    <source>
        <dbReference type="EMBL" id="KAF3328959.1"/>
    </source>
</evidence>
<evidence type="ECO:0000256" key="1">
    <source>
        <dbReference type="SAM" id="Phobius"/>
    </source>
</evidence>
<accession>A0A833QT53</accession>
<protein>
    <submittedName>
        <fullName evidence="2">Uncharacterized protein</fullName>
    </submittedName>
</protein>
<keyword evidence="1" id="KW-0472">Membrane</keyword>
<dbReference type="PANTHER" id="PTHR33782:SF5">
    <property type="entry name" value="MEDIATOR OF RNA POLYMERASE II TRANSCRIPTION SUBUNIT"/>
    <property type="match status" value="1"/>
</dbReference>
<proteinExistence type="predicted"/>
<feature type="transmembrane region" description="Helical" evidence="1">
    <location>
        <begin position="119"/>
        <end position="142"/>
    </location>
</feature>
<comment type="caution">
    <text evidence="2">The sequence shown here is derived from an EMBL/GenBank/DDBJ whole genome shotgun (WGS) entry which is preliminary data.</text>
</comment>
<sequence>METSIFSDKPSFFSSKSPFPLKSMELHQHIRPRLRKQSRAIRLSAKKDIHDGDFGGAMVDNDMFMLRRRMHEMETAETKLEAQKCWMEWERECYNKYCSGVCGFVGLVQLFLMNSRPSVAIAMLVLFMSSVPASVMIVFLHLGGFCHSLV</sequence>
<dbReference type="OrthoDB" id="672819at2759"/>
<keyword evidence="1" id="KW-0812">Transmembrane</keyword>
<dbReference type="PANTHER" id="PTHR33782">
    <property type="entry name" value="OS01G0121600 PROTEIN"/>
    <property type="match status" value="1"/>
</dbReference>
<reference evidence="2" key="1">
    <citation type="submission" date="2020-01" db="EMBL/GenBank/DDBJ databases">
        <title>Genome sequence of Kobresia littledalei, the first chromosome-level genome in the family Cyperaceae.</title>
        <authorList>
            <person name="Qu G."/>
        </authorList>
    </citation>
    <scope>NUCLEOTIDE SEQUENCE</scope>
    <source>
        <strain evidence="2">C.B.Clarke</strain>
        <tissue evidence="2">Leaf</tissue>
    </source>
</reference>
<evidence type="ECO:0000313" key="3">
    <source>
        <dbReference type="Proteomes" id="UP000623129"/>
    </source>
</evidence>
<name>A0A833QT53_9POAL</name>